<comment type="caution">
    <text evidence="1">The sequence shown here is derived from an EMBL/GenBank/DDBJ whole genome shotgun (WGS) entry which is preliminary data.</text>
</comment>
<protein>
    <submittedName>
        <fullName evidence="1">Uncharacterized protein</fullName>
    </submittedName>
</protein>
<name>A0AAV9XVU2_9CRYT</name>
<dbReference type="AlphaFoldDB" id="A0AAV9XVU2"/>
<evidence type="ECO:0000313" key="1">
    <source>
        <dbReference type="EMBL" id="KAK6588821.1"/>
    </source>
</evidence>
<proteinExistence type="predicted"/>
<reference evidence="1 2" key="1">
    <citation type="submission" date="2023-10" db="EMBL/GenBank/DDBJ databases">
        <title>Comparative genomics analysis reveals potential genetic determinants of host preference in Cryptosporidium xiaoi.</title>
        <authorList>
            <person name="Xiao L."/>
            <person name="Li J."/>
        </authorList>
    </citation>
    <scope>NUCLEOTIDE SEQUENCE [LARGE SCALE GENOMIC DNA]</scope>
    <source>
        <strain evidence="1 2">52996</strain>
    </source>
</reference>
<sequence>MFDFISRYVGTAENEAEVLSNETISETGETTQNEEETDEESDVISRTMDWGFLDYVEHLLILSRSDESDDLEYTKTKVIQNSWVKIDEKAILLHKALLIKANKLYKQNLASLNFIKFQDSNRDAENLFQKTLLKMKLLKNENFKAKNIDKIDLNVILKITPDECKQHQEKINKETKLTSMESLVACLVSEE</sequence>
<dbReference type="Proteomes" id="UP001311799">
    <property type="component" value="Unassembled WGS sequence"/>
</dbReference>
<gene>
    <name evidence="1" type="ORF">RS030_2363</name>
</gene>
<accession>A0AAV9XVU2</accession>
<evidence type="ECO:0000313" key="2">
    <source>
        <dbReference type="Proteomes" id="UP001311799"/>
    </source>
</evidence>
<keyword evidence="2" id="KW-1185">Reference proteome</keyword>
<dbReference type="EMBL" id="JAWDEY010000022">
    <property type="protein sequence ID" value="KAK6588821.1"/>
    <property type="molecule type" value="Genomic_DNA"/>
</dbReference>
<organism evidence="1 2">
    <name type="scientific">Cryptosporidium xiaoi</name>
    <dbReference type="NCBI Taxonomy" id="659607"/>
    <lineage>
        <taxon>Eukaryota</taxon>
        <taxon>Sar</taxon>
        <taxon>Alveolata</taxon>
        <taxon>Apicomplexa</taxon>
        <taxon>Conoidasida</taxon>
        <taxon>Coccidia</taxon>
        <taxon>Eucoccidiorida</taxon>
        <taxon>Eimeriorina</taxon>
        <taxon>Cryptosporidiidae</taxon>
        <taxon>Cryptosporidium</taxon>
    </lineage>
</organism>